<dbReference type="EMBL" id="CAUWAG010000012">
    <property type="protein sequence ID" value="CAJ2508881.1"/>
    <property type="molecule type" value="Genomic_DNA"/>
</dbReference>
<proteinExistence type="predicted"/>
<accession>A0AAI8YIU9</accession>
<reference evidence="1" key="1">
    <citation type="submission" date="2023-10" db="EMBL/GenBank/DDBJ databases">
        <authorList>
            <person name="Hackl T."/>
        </authorList>
    </citation>
    <scope>NUCLEOTIDE SEQUENCE</scope>
</reference>
<evidence type="ECO:0000313" key="1">
    <source>
        <dbReference type="EMBL" id="CAJ2508881.1"/>
    </source>
</evidence>
<evidence type="ECO:0000313" key="2">
    <source>
        <dbReference type="Proteomes" id="UP001295740"/>
    </source>
</evidence>
<dbReference type="Proteomes" id="UP001295740">
    <property type="component" value="Unassembled WGS sequence"/>
</dbReference>
<sequence length="220" mass="24504">MTAMIRAIWPSYLDITNHVQASAGITTQGLMPRVLFWSVQITIQAPAAPTAQSALALRRESLHHHHHDRDGNGNRHERHGQWHWDIWDKQFTVSSATKLTVATNVVDLERVMNKPKGVYWQVLPVPLNPTVFRVFGIMGTSCATEVVFFVGAHWSDARIGNNLSSNIISCANDTTSQYPSWVSIRRGVTTIITITSRRIMVPLKIFQLSALAVVANVGIT</sequence>
<comment type="caution">
    <text evidence="1">The sequence shown here is derived from an EMBL/GenBank/DDBJ whole genome shotgun (WGS) entry which is preliminary data.</text>
</comment>
<organism evidence="1 2">
    <name type="scientific">Anthostomella pinea</name>
    <dbReference type="NCBI Taxonomy" id="933095"/>
    <lineage>
        <taxon>Eukaryota</taxon>
        <taxon>Fungi</taxon>
        <taxon>Dikarya</taxon>
        <taxon>Ascomycota</taxon>
        <taxon>Pezizomycotina</taxon>
        <taxon>Sordariomycetes</taxon>
        <taxon>Xylariomycetidae</taxon>
        <taxon>Xylariales</taxon>
        <taxon>Xylariaceae</taxon>
        <taxon>Anthostomella</taxon>
    </lineage>
</organism>
<gene>
    <name evidence="1" type="ORF">KHLLAP_LOCUS9349</name>
</gene>
<name>A0AAI8YIU9_9PEZI</name>
<keyword evidence="2" id="KW-1185">Reference proteome</keyword>
<dbReference type="Gene3D" id="1.10.4160.10">
    <property type="entry name" value="Hydantoin permease"/>
    <property type="match status" value="1"/>
</dbReference>
<protein>
    <submittedName>
        <fullName evidence="1">Uu.00g139070.m01.CDS01</fullName>
    </submittedName>
</protein>
<dbReference type="AlphaFoldDB" id="A0AAI8YIU9"/>